<dbReference type="InterPro" id="IPR036397">
    <property type="entry name" value="RNaseH_sf"/>
</dbReference>
<keyword evidence="13" id="KW-0548">Nucleotidyltransferase</keyword>
<dbReference type="SUPFAM" id="SSF53098">
    <property type="entry name" value="Ribonuclease H-like"/>
    <property type="match status" value="1"/>
</dbReference>
<keyword evidence="12" id="KW-0695">RNA-directed DNA polymerase</keyword>
<evidence type="ECO:0000313" key="19">
    <source>
        <dbReference type="EMBL" id="GBP31090.1"/>
    </source>
</evidence>
<keyword evidence="4" id="KW-0540">Nuclease</keyword>
<dbReference type="OrthoDB" id="10062343at2759"/>
<evidence type="ECO:0000259" key="18">
    <source>
        <dbReference type="Pfam" id="PF22936"/>
    </source>
</evidence>
<evidence type="ECO:0000256" key="15">
    <source>
        <dbReference type="ARBA" id="ARBA00023172"/>
    </source>
</evidence>
<sequence length="390" mass="43697">MPSIVNSQRNKQQAKQKGSSFVAAFSATIKESTSDQRFIDSSAAMHMMGRNDWIYNVTNPSFENIKVANRELLAVKGVCSQHLHVSSANGHLNISDVKKLPGCTEGVTLTQGQCNVTCTHYIEDFKLKVENELNHKMKPIHTDNGKEYCNYNFEKFLANHSTIHQTSLYTPQFGMAKKMKQTMVGRAKCMLYCADLEKKLWAEALATAACVVNRFPTKSLEASALIMFSKDSDNQEGNTEDSNGAQAMEEIYSPVVRYTTIRYSLALVARYGLAIDRMNALSVFLQGKINRDIYMQQPEKYKQGSQRQLPCSIQDRYVMASMNALKAEYGFDHLEWNFFAASHGKGAVDGISGSVKRSVWIVVKSRKAIVNSALEFYNLAVSLRTSPLNL</sequence>
<organism evidence="19 20">
    <name type="scientific">Eumeta variegata</name>
    <name type="common">Bagworm moth</name>
    <name type="synonym">Eumeta japonica</name>
    <dbReference type="NCBI Taxonomy" id="151549"/>
    <lineage>
        <taxon>Eukaryota</taxon>
        <taxon>Metazoa</taxon>
        <taxon>Ecdysozoa</taxon>
        <taxon>Arthropoda</taxon>
        <taxon>Hexapoda</taxon>
        <taxon>Insecta</taxon>
        <taxon>Pterygota</taxon>
        <taxon>Neoptera</taxon>
        <taxon>Endopterygota</taxon>
        <taxon>Lepidoptera</taxon>
        <taxon>Glossata</taxon>
        <taxon>Ditrysia</taxon>
        <taxon>Tineoidea</taxon>
        <taxon>Psychidae</taxon>
        <taxon>Oiketicinae</taxon>
        <taxon>Eumeta</taxon>
    </lineage>
</organism>
<dbReference type="EMBL" id="BGZK01000241">
    <property type="protein sequence ID" value="GBP31090.1"/>
    <property type="molecule type" value="Genomic_DNA"/>
</dbReference>
<comment type="function">
    <text evidence="1">The aspartyl protease (PR) mediates the proteolytic cleavages of the Gag and Gag-Pol polyproteins after assembly of the VLP.</text>
</comment>
<evidence type="ECO:0000256" key="8">
    <source>
        <dbReference type="ARBA" id="ARBA00022801"/>
    </source>
</evidence>
<dbReference type="GO" id="GO:0006310">
    <property type="term" value="P:DNA recombination"/>
    <property type="evidence" value="ECO:0007669"/>
    <property type="project" value="UniProtKB-KW"/>
</dbReference>
<dbReference type="Pfam" id="PF07727">
    <property type="entry name" value="RVT_2"/>
    <property type="match status" value="1"/>
</dbReference>
<evidence type="ECO:0000256" key="7">
    <source>
        <dbReference type="ARBA" id="ARBA00022759"/>
    </source>
</evidence>
<keyword evidence="20" id="KW-1185">Reference proteome</keyword>
<evidence type="ECO:0000256" key="12">
    <source>
        <dbReference type="ARBA" id="ARBA00022918"/>
    </source>
</evidence>
<keyword evidence="7" id="KW-0255">Endonuclease</keyword>
<dbReference type="Gene3D" id="3.30.420.10">
    <property type="entry name" value="Ribonuclease H-like superfamily/Ribonuclease H"/>
    <property type="match status" value="1"/>
</dbReference>
<evidence type="ECO:0000256" key="11">
    <source>
        <dbReference type="ARBA" id="ARBA00022908"/>
    </source>
</evidence>
<dbReference type="GO" id="GO:0015074">
    <property type="term" value="P:DNA integration"/>
    <property type="evidence" value="ECO:0007669"/>
    <property type="project" value="UniProtKB-KW"/>
</dbReference>
<evidence type="ECO:0000256" key="16">
    <source>
        <dbReference type="ARBA" id="ARBA00023268"/>
    </source>
</evidence>
<feature type="domain" description="Reverse transcriptase Ty1/copia-type" evidence="17">
    <location>
        <begin position="248"/>
        <end position="307"/>
    </location>
</feature>
<dbReference type="Proteomes" id="UP000299102">
    <property type="component" value="Unassembled WGS sequence"/>
</dbReference>
<evidence type="ECO:0000256" key="9">
    <source>
        <dbReference type="ARBA" id="ARBA00022840"/>
    </source>
</evidence>
<protein>
    <submittedName>
        <fullName evidence="19">Retrovirus-related Pol polyprotein from transposon TNT 1-94</fullName>
    </submittedName>
</protein>
<evidence type="ECO:0000256" key="5">
    <source>
        <dbReference type="ARBA" id="ARBA00022723"/>
    </source>
</evidence>
<proteinExistence type="predicted"/>
<gene>
    <name evidence="19" type="ORF">EVAR_77385_1</name>
</gene>
<keyword evidence="14" id="KW-0917">Virion maturation</keyword>
<dbReference type="PANTHER" id="PTHR42648">
    <property type="entry name" value="TRANSPOSASE, PUTATIVE-RELATED"/>
    <property type="match status" value="1"/>
</dbReference>
<keyword evidence="8" id="KW-0378">Hydrolase</keyword>
<keyword evidence="13" id="KW-0239">DNA-directed DNA polymerase</keyword>
<dbReference type="GO" id="GO:0006508">
    <property type="term" value="P:proteolysis"/>
    <property type="evidence" value="ECO:0007669"/>
    <property type="project" value="UniProtKB-KW"/>
</dbReference>
<keyword evidence="2" id="KW-1188">Viral release from host cell</keyword>
<dbReference type="AlphaFoldDB" id="A0A4C1UXV8"/>
<evidence type="ECO:0000256" key="6">
    <source>
        <dbReference type="ARBA" id="ARBA00022741"/>
    </source>
</evidence>
<dbReference type="GO" id="GO:0004519">
    <property type="term" value="F:endonuclease activity"/>
    <property type="evidence" value="ECO:0007669"/>
    <property type="project" value="UniProtKB-KW"/>
</dbReference>
<evidence type="ECO:0000256" key="4">
    <source>
        <dbReference type="ARBA" id="ARBA00022722"/>
    </source>
</evidence>
<evidence type="ECO:0000256" key="13">
    <source>
        <dbReference type="ARBA" id="ARBA00022932"/>
    </source>
</evidence>
<evidence type="ECO:0000256" key="14">
    <source>
        <dbReference type="ARBA" id="ARBA00023113"/>
    </source>
</evidence>
<keyword evidence="10" id="KW-0460">Magnesium</keyword>
<keyword evidence="5" id="KW-0479">Metal-binding</keyword>
<dbReference type="PANTHER" id="PTHR42648:SF11">
    <property type="entry name" value="TRANSPOSON TY4-P GAG-POL POLYPROTEIN"/>
    <property type="match status" value="1"/>
</dbReference>
<comment type="caution">
    <text evidence="19">The sequence shown here is derived from an EMBL/GenBank/DDBJ whole genome shotgun (WGS) entry which is preliminary data.</text>
</comment>
<keyword evidence="6" id="KW-0547">Nucleotide-binding</keyword>
<dbReference type="GO" id="GO:0003964">
    <property type="term" value="F:RNA-directed DNA polymerase activity"/>
    <property type="evidence" value="ECO:0007669"/>
    <property type="project" value="UniProtKB-KW"/>
</dbReference>
<dbReference type="Pfam" id="PF22936">
    <property type="entry name" value="Pol_BBD"/>
    <property type="match status" value="1"/>
</dbReference>
<keyword evidence="9" id="KW-0067">ATP-binding</keyword>
<dbReference type="GO" id="GO:0008233">
    <property type="term" value="F:peptidase activity"/>
    <property type="evidence" value="ECO:0007669"/>
    <property type="project" value="UniProtKB-KW"/>
</dbReference>
<dbReference type="GO" id="GO:0046872">
    <property type="term" value="F:metal ion binding"/>
    <property type="evidence" value="ECO:0007669"/>
    <property type="project" value="UniProtKB-KW"/>
</dbReference>
<dbReference type="InterPro" id="IPR039537">
    <property type="entry name" value="Retrotran_Ty1/copia-like"/>
</dbReference>
<evidence type="ECO:0000256" key="10">
    <source>
        <dbReference type="ARBA" id="ARBA00022842"/>
    </source>
</evidence>
<dbReference type="InterPro" id="IPR054722">
    <property type="entry name" value="PolX-like_BBD"/>
</dbReference>
<reference evidence="19 20" key="1">
    <citation type="journal article" date="2019" name="Commun. Biol.">
        <title>The bagworm genome reveals a unique fibroin gene that provides high tensile strength.</title>
        <authorList>
            <person name="Kono N."/>
            <person name="Nakamura H."/>
            <person name="Ohtoshi R."/>
            <person name="Tomita M."/>
            <person name="Numata K."/>
            <person name="Arakawa K."/>
        </authorList>
    </citation>
    <scope>NUCLEOTIDE SEQUENCE [LARGE SCALE GENOMIC DNA]</scope>
</reference>
<dbReference type="GO" id="GO:0003676">
    <property type="term" value="F:nucleic acid binding"/>
    <property type="evidence" value="ECO:0007669"/>
    <property type="project" value="InterPro"/>
</dbReference>
<keyword evidence="16" id="KW-0511">Multifunctional enzyme</keyword>
<dbReference type="GO" id="GO:0005524">
    <property type="term" value="F:ATP binding"/>
    <property type="evidence" value="ECO:0007669"/>
    <property type="project" value="UniProtKB-KW"/>
</dbReference>
<evidence type="ECO:0000256" key="2">
    <source>
        <dbReference type="ARBA" id="ARBA00022612"/>
    </source>
</evidence>
<keyword evidence="15" id="KW-0233">DNA recombination</keyword>
<keyword evidence="11" id="KW-0229">DNA integration</keyword>
<name>A0A4C1UXV8_EUMVA</name>
<evidence type="ECO:0000259" key="17">
    <source>
        <dbReference type="Pfam" id="PF07727"/>
    </source>
</evidence>
<dbReference type="InterPro" id="IPR012337">
    <property type="entry name" value="RNaseH-like_sf"/>
</dbReference>
<dbReference type="InterPro" id="IPR013103">
    <property type="entry name" value="RVT_2"/>
</dbReference>
<evidence type="ECO:0000256" key="3">
    <source>
        <dbReference type="ARBA" id="ARBA00022670"/>
    </source>
</evidence>
<evidence type="ECO:0000313" key="20">
    <source>
        <dbReference type="Proteomes" id="UP000299102"/>
    </source>
</evidence>
<accession>A0A4C1UXV8</accession>
<evidence type="ECO:0000256" key="1">
    <source>
        <dbReference type="ARBA" id="ARBA00002180"/>
    </source>
</evidence>
<feature type="domain" description="Retrovirus-related Pol polyprotein from transposon TNT 1-94-like beta-barrel" evidence="18">
    <location>
        <begin position="38"/>
        <end position="98"/>
    </location>
</feature>
<dbReference type="GO" id="GO:0003887">
    <property type="term" value="F:DNA-directed DNA polymerase activity"/>
    <property type="evidence" value="ECO:0007669"/>
    <property type="project" value="UniProtKB-KW"/>
</dbReference>
<keyword evidence="3" id="KW-0645">Protease</keyword>
<keyword evidence="13" id="KW-0808">Transferase</keyword>